<dbReference type="EMBL" id="CP095061">
    <property type="protein sequence ID" value="UOQ67211.1"/>
    <property type="molecule type" value="Genomic_DNA"/>
</dbReference>
<protein>
    <submittedName>
        <fullName evidence="3">Alpha-1,2-fucosyltransferase</fullName>
    </submittedName>
</protein>
<dbReference type="PANTHER" id="PTHR11927:SF9">
    <property type="entry name" value="L-FUCOSYLTRANSFERASE"/>
    <property type="match status" value="1"/>
</dbReference>
<name>A0ABY4G8U4_9BACT</name>
<proteinExistence type="predicted"/>
<accession>A0ABY4G8U4</accession>
<dbReference type="Proteomes" id="UP000830401">
    <property type="component" value="Chromosome"/>
</dbReference>
<keyword evidence="4" id="KW-1185">Reference proteome</keyword>
<dbReference type="PANTHER" id="PTHR11927">
    <property type="entry name" value="GALACTOSIDE 2-L-FUCOSYLTRANSFERASE"/>
    <property type="match status" value="1"/>
</dbReference>
<dbReference type="Pfam" id="PF01531">
    <property type="entry name" value="Glyco_transf_11"/>
    <property type="match status" value="1"/>
</dbReference>
<dbReference type="CDD" id="cd11301">
    <property type="entry name" value="Fut1_Fut2_like"/>
    <property type="match status" value="1"/>
</dbReference>
<keyword evidence="1" id="KW-0328">Glycosyltransferase</keyword>
<reference evidence="3" key="1">
    <citation type="submission" date="2022-04" db="EMBL/GenBank/DDBJ databases">
        <title>Hymenobacter sp. isolated from the air.</title>
        <authorList>
            <person name="Won M."/>
            <person name="Lee C.-M."/>
            <person name="Woen H.-Y."/>
            <person name="Kwon S.-W."/>
        </authorList>
    </citation>
    <scope>NUCLEOTIDE SEQUENCE</scope>
    <source>
        <strain evidence="3">5420S-77</strain>
    </source>
</reference>
<dbReference type="RefSeq" id="WP_245122384.1">
    <property type="nucleotide sequence ID" value="NZ_CP095061.1"/>
</dbReference>
<organism evidence="3 4">
    <name type="scientific">Hymenobacter volaticus</name>
    <dbReference type="NCBI Taxonomy" id="2932254"/>
    <lineage>
        <taxon>Bacteria</taxon>
        <taxon>Pseudomonadati</taxon>
        <taxon>Bacteroidota</taxon>
        <taxon>Cytophagia</taxon>
        <taxon>Cytophagales</taxon>
        <taxon>Hymenobacteraceae</taxon>
        <taxon>Hymenobacter</taxon>
    </lineage>
</organism>
<evidence type="ECO:0000313" key="4">
    <source>
        <dbReference type="Proteomes" id="UP000830401"/>
    </source>
</evidence>
<evidence type="ECO:0000256" key="1">
    <source>
        <dbReference type="ARBA" id="ARBA00022676"/>
    </source>
</evidence>
<evidence type="ECO:0000256" key="2">
    <source>
        <dbReference type="ARBA" id="ARBA00022679"/>
    </source>
</evidence>
<keyword evidence="2" id="KW-0808">Transferase</keyword>
<gene>
    <name evidence="3" type="ORF">MUN86_04750</name>
</gene>
<sequence>MVAVCLNGRLGNQLFQYAFAVSLSRKYKTFYVIDDSCAFDSVRKYFFAISITDGKYLRKIFKRIFAKQLKVIRQTGFEDADKVPVFLDNAYYDGYFQSIQYIENIKYELSNIFRIKPEFEKLFLDKYSFIFENINEKVVVLHYRIGDYAVWGNELLGGTNLVLPEVYYENALKLIPNINSCKVVLVTDDAKAVQDKLSFIQNKIIVSDQEIIDFQILMHADKLIISNSTFAWWAAALNQKKTQVFAPEFWIGFKVKKEYPIGIISSNFVKVSF</sequence>
<dbReference type="InterPro" id="IPR002516">
    <property type="entry name" value="Glyco_trans_11"/>
</dbReference>
<evidence type="ECO:0000313" key="3">
    <source>
        <dbReference type="EMBL" id="UOQ67211.1"/>
    </source>
</evidence>